<organism evidence="4 5">
    <name type="scientific">Syncephalastrum racemosum</name>
    <name type="common">Filamentous fungus</name>
    <dbReference type="NCBI Taxonomy" id="13706"/>
    <lineage>
        <taxon>Eukaryota</taxon>
        <taxon>Fungi</taxon>
        <taxon>Fungi incertae sedis</taxon>
        <taxon>Mucoromycota</taxon>
        <taxon>Mucoromycotina</taxon>
        <taxon>Mucoromycetes</taxon>
        <taxon>Mucorales</taxon>
        <taxon>Syncephalastraceae</taxon>
        <taxon>Syncephalastrum</taxon>
    </lineage>
</organism>
<evidence type="ECO:0000313" key="4">
    <source>
        <dbReference type="EMBL" id="ORY93543.1"/>
    </source>
</evidence>
<dbReference type="PANTHER" id="PTHR16027">
    <property type="entry name" value="DILUTE DOMAIN-CONTAINING PROTEIN YPR089W"/>
    <property type="match status" value="1"/>
</dbReference>
<dbReference type="InterPro" id="IPR036770">
    <property type="entry name" value="Ankyrin_rpt-contain_sf"/>
</dbReference>
<protein>
    <recommendedName>
        <fullName evidence="3">Dilute domain-containing protein</fullName>
    </recommendedName>
</protein>
<proteinExistence type="predicted"/>
<sequence>MLTKLKPATPSPAPVNDPPHDTKATIRQSSSSWSSFTSVASTVSSQSTTPTATVHPHQQLPQQQQVSSSQQRNPQEVSENNHDDDNDDDEIFSLRGFLHAAKKDDNNRNRYKRRITKAVVRAASKGDTFTLAEIFGYCQAWLDIDASDDPSSGTTPLMYAACFDQPDAALLLIEAGADIDAQDTHGWTALMWAASSSHPNTVQVLIDHGASCAITSTQGRTVHDLTVDSDILDRLPARPAPRSRQRRRKQRRSRTSLHGYEAMTQEEEASEPSDDEQWLALDAAERAQCEQSLRSIYKFEWNKCLFDQMLVFSPDTMHTIVDTLAPTPDCPFLPANAIFLCSRFAHYHSSRDLLHAFLDLALAKLRKQIQTNNKLGWLANVWQLLDYFGRDLGLRGATTDTQAKLADVLAESYVLCVIDCEKRLDKYIDGLLDYEQDEPASSSSRRRSFFRSSTSSATSILSSPSSSSTSLHSSPPYHLTTQLSALSDSAEQAGLPSHLTTQILQQSVYFIASELFNRILGNKKYLSRHKAMQIRMNVSNLESWLHKHQLELHEGLQRVTQLLQFLQCVSQLRDRSLFQETVSHLHLLRPEHVRRCLLLYRYEPDESPLPDGLLPPSPTTPSHPRSSFSLFRSSMDADDETWKTVDARHITPPDITSSPHPLIHDPPLLPGYADALCEQLKRRQLASVHRGTIPSVPEDWVARLDRRK</sequence>
<evidence type="ECO:0000256" key="1">
    <source>
        <dbReference type="PROSITE-ProRule" id="PRU00023"/>
    </source>
</evidence>
<dbReference type="OrthoDB" id="426293at2759"/>
<keyword evidence="5" id="KW-1185">Reference proteome</keyword>
<dbReference type="Gene3D" id="1.25.40.20">
    <property type="entry name" value="Ankyrin repeat-containing domain"/>
    <property type="match status" value="1"/>
</dbReference>
<dbReference type="PROSITE" id="PS51126">
    <property type="entry name" value="DILUTE"/>
    <property type="match status" value="1"/>
</dbReference>
<gene>
    <name evidence="4" type="ORF">BCR43DRAFT_507907</name>
</gene>
<dbReference type="SUPFAM" id="SSF48403">
    <property type="entry name" value="Ankyrin repeat"/>
    <property type="match status" value="1"/>
</dbReference>
<dbReference type="Pfam" id="PF01843">
    <property type="entry name" value="DIL"/>
    <property type="match status" value="1"/>
</dbReference>
<dbReference type="AlphaFoldDB" id="A0A1X2H563"/>
<dbReference type="SMART" id="SM01132">
    <property type="entry name" value="DIL"/>
    <property type="match status" value="1"/>
</dbReference>
<dbReference type="GO" id="GO:0051020">
    <property type="term" value="F:GTPase binding"/>
    <property type="evidence" value="ECO:0007669"/>
    <property type="project" value="TreeGrafter"/>
</dbReference>
<feature type="region of interest" description="Disordered" evidence="2">
    <location>
        <begin position="233"/>
        <end position="275"/>
    </location>
</feature>
<dbReference type="PROSITE" id="PS50297">
    <property type="entry name" value="ANK_REP_REGION"/>
    <property type="match status" value="2"/>
</dbReference>
<dbReference type="EMBL" id="MCGN01000009">
    <property type="protein sequence ID" value="ORY93543.1"/>
    <property type="molecule type" value="Genomic_DNA"/>
</dbReference>
<feature type="region of interest" description="Disordered" evidence="2">
    <location>
        <begin position="1"/>
        <end position="90"/>
    </location>
</feature>
<keyword evidence="1" id="KW-0040">ANK repeat</keyword>
<dbReference type="PANTHER" id="PTHR16027:SF6">
    <property type="entry name" value="DILUTE DOMAIN-CONTAINING PROTEIN"/>
    <property type="match status" value="1"/>
</dbReference>
<dbReference type="Proteomes" id="UP000242180">
    <property type="component" value="Unassembled WGS sequence"/>
</dbReference>
<dbReference type="STRING" id="13706.A0A1X2H563"/>
<dbReference type="InParanoid" id="A0A1X2H563"/>
<name>A0A1X2H563_SYNRA</name>
<feature type="compositionally biased region" description="Acidic residues" evidence="2">
    <location>
        <begin position="264"/>
        <end position="275"/>
    </location>
</feature>
<reference evidence="4 5" key="1">
    <citation type="submission" date="2016-07" db="EMBL/GenBank/DDBJ databases">
        <title>Pervasive Adenine N6-methylation of Active Genes in Fungi.</title>
        <authorList>
            <consortium name="DOE Joint Genome Institute"/>
            <person name="Mondo S.J."/>
            <person name="Dannebaum R.O."/>
            <person name="Kuo R.C."/>
            <person name="Labutti K."/>
            <person name="Haridas S."/>
            <person name="Kuo A."/>
            <person name="Salamov A."/>
            <person name="Ahrendt S.R."/>
            <person name="Lipzen A."/>
            <person name="Sullivan W."/>
            <person name="Andreopoulos W.B."/>
            <person name="Clum A."/>
            <person name="Lindquist E."/>
            <person name="Daum C."/>
            <person name="Ramamoorthy G.K."/>
            <person name="Gryganskyi A."/>
            <person name="Culley D."/>
            <person name="Magnuson J.K."/>
            <person name="James T.Y."/>
            <person name="O'Malley M.A."/>
            <person name="Stajich J.E."/>
            <person name="Spatafora J.W."/>
            <person name="Visel A."/>
            <person name="Grigoriev I.V."/>
        </authorList>
    </citation>
    <scope>NUCLEOTIDE SEQUENCE [LARGE SCALE GENOMIC DNA]</scope>
    <source>
        <strain evidence="4 5">NRRL 2496</strain>
    </source>
</reference>
<dbReference type="PROSITE" id="PS50088">
    <property type="entry name" value="ANK_REPEAT"/>
    <property type="match status" value="2"/>
</dbReference>
<dbReference type="InterPro" id="IPR002110">
    <property type="entry name" value="Ankyrin_rpt"/>
</dbReference>
<evidence type="ECO:0000256" key="2">
    <source>
        <dbReference type="SAM" id="MobiDB-lite"/>
    </source>
</evidence>
<feature type="compositionally biased region" description="Low complexity" evidence="2">
    <location>
        <begin position="29"/>
        <end position="75"/>
    </location>
</feature>
<dbReference type="SMART" id="SM00248">
    <property type="entry name" value="ANK"/>
    <property type="match status" value="2"/>
</dbReference>
<dbReference type="InterPro" id="IPR002710">
    <property type="entry name" value="Dilute_dom"/>
</dbReference>
<dbReference type="InterPro" id="IPR052072">
    <property type="entry name" value="Vascular_dev_regulator"/>
</dbReference>
<feature type="repeat" description="ANK" evidence="1">
    <location>
        <begin position="152"/>
        <end position="184"/>
    </location>
</feature>
<feature type="domain" description="Dilute" evidence="3">
    <location>
        <begin position="373"/>
        <end position="623"/>
    </location>
</feature>
<evidence type="ECO:0000313" key="5">
    <source>
        <dbReference type="Proteomes" id="UP000242180"/>
    </source>
</evidence>
<dbReference type="FunCoup" id="A0A1X2H563">
    <property type="interactions" value="66"/>
</dbReference>
<feature type="region of interest" description="Disordered" evidence="2">
    <location>
        <begin position="609"/>
        <end position="630"/>
    </location>
</feature>
<evidence type="ECO:0000259" key="3">
    <source>
        <dbReference type="PROSITE" id="PS51126"/>
    </source>
</evidence>
<feature type="repeat" description="ANK" evidence="1">
    <location>
        <begin position="185"/>
        <end position="217"/>
    </location>
</feature>
<feature type="compositionally biased region" description="Basic residues" evidence="2">
    <location>
        <begin position="241"/>
        <end position="255"/>
    </location>
</feature>
<accession>A0A1X2H563</accession>
<dbReference type="Pfam" id="PF12796">
    <property type="entry name" value="Ank_2"/>
    <property type="match status" value="1"/>
</dbReference>
<comment type="caution">
    <text evidence="4">The sequence shown here is derived from an EMBL/GenBank/DDBJ whole genome shotgun (WGS) entry which is preliminary data.</text>
</comment>